<dbReference type="PANTHER" id="PTHR45810:SF17">
    <property type="entry name" value="HISTONE H3-LIKE CENTROMERIC PROTEIN A"/>
    <property type="match status" value="1"/>
</dbReference>
<dbReference type="SMART" id="SM00428">
    <property type="entry name" value="H3"/>
    <property type="match status" value="1"/>
</dbReference>
<accession>A0A0V0J2R7</accession>
<keyword evidence="7" id="KW-0544">Nucleosome core</keyword>
<evidence type="ECO:0000256" key="4">
    <source>
        <dbReference type="ARBA" id="ARBA00022454"/>
    </source>
</evidence>
<name>A0A0V0J2R7_SCHSO</name>
<evidence type="ECO:0000259" key="9">
    <source>
        <dbReference type="Pfam" id="PF00125"/>
    </source>
</evidence>
<keyword evidence="6" id="KW-0539">Nucleus</keyword>
<evidence type="ECO:0000256" key="5">
    <source>
        <dbReference type="ARBA" id="ARBA00023125"/>
    </source>
</evidence>
<dbReference type="GO" id="GO:0000786">
    <property type="term" value="C:nucleosome"/>
    <property type="evidence" value="ECO:0007669"/>
    <property type="project" value="UniProtKB-KW"/>
</dbReference>
<evidence type="ECO:0000256" key="6">
    <source>
        <dbReference type="ARBA" id="ARBA00023242"/>
    </source>
</evidence>
<dbReference type="Pfam" id="PF00125">
    <property type="entry name" value="Histone"/>
    <property type="match status" value="1"/>
</dbReference>
<dbReference type="EMBL" id="GEEE01003133">
    <property type="protein sequence ID" value="JAP60092.1"/>
    <property type="molecule type" value="Transcribed_RNA"/>
</dbReference>
<feature type="compositionally biased region" description="Basic residues" evidence="8">
    <location>
        <begin position="62"/>
        <end position="72"/>
    </location>
</feature>
<sequence>LSAPTISKDLGPNPFISCQLMESRRVLPRPPLWTSTPRPPTRISPRAENQSNVNYSSTSSRRSVHKQSRRPTRVQSGSVSEFVQISRPAPEESPNRGRFEPSTSRPRTKPRRKSRVLATIRKFQRSTERLIRRLPFARLIRSILIDIHPAGIQFRWQGIAIDALQEAAEALLVALFSDANLCALHARRVTVMPKDFLLLRKLNGVRQF</sequence>
<feature type="compositionally biased region" description="Basic and acidic residues" evidence="8">
    <location>
        <begin position="89"/>
        <end position="99"/>
    </location>
</feature>
<feature type="non-terminal residue" evidence="10">
    <location>
        <position position="1"/>
    </location>
</feature>
<dbReference type="CDD" id="cd22911">
    <property type="entry name" value="HFD_H3"/>
    <property type="match status" value="1"/>
</dbReference>
<evidence type="ECO:0000256" key="3">
    <source>
        <dbReference type="ARBA" id="ARBA00010343"/>
    </source>
</evidence>
<dbReference type="GO" id="GO:0030527">
    <property type="term" value="F:structural constituent of chromatin"/>
    <property type="evidence" value="ECO:0007669"/>
    <property type="project" value="InterPro"/>
</dbReference>
<keyword evidence="5" id="KW-0238">DNA-binding</keyword>
<feature type="region of interest" description="Disordered" evidence="8">
    <location>
        <begin position="29"/>
        <end position="113"/>
    </location>
</feature>
<organism evidence="10">
    <name type="scientific">Schistocephalus solidus</name>
    <name type="common">Tapeworm</name>
    <dbReference type="NCBI Taxonomy" id="70667"/>
    <lineage>
        <taxon>Eukaryota</taxon>
        <taxon>Metazoa</taxon>
        <taxon>Spiralia</taxon>
        <taxon>Lophotrochozoa</taxon>
        <taxon>Platyhelminthes</taxon>
        <taxon>Cestoda</taxon>
        <taxon>Eucestoda</taxon>
        <taxon>Diphyllobothriidea</taxon>
        <taxon>Diphyllobothriidae</taxon>
        <taxon>Schistocephalus</taxon>
    </lineage>
</organism>
<comment type="subcellular location">
    <subcellularLocation>
        <location evidence="2">Chromosome</location>
    </subcellularLocation>
    <subcellularLocation>
        <location evidence="1">Nucleus</location>
    </subcellularLocation>
</comment>
<comment type="similarity">
    <text evidence="3">Belongs to the histone H3 family.</text>
</comment>
<evidence type="ECO:0000313" key="10">
    <source>
        <dbReference type="EMBL" id="JAP60092.1"/>
    </source>
</evidence>
<gene>
    <name evidence="10" type="primary">H33L1</name>
    <name evidence="10" type="ORF">TR147509</name>
</gene>
<dbReference type="InterPro" id="IPR000164">
    <property type="entry name" value="Histone_H3/CENP-A"/>
</dbReference>
<evidence type="ECO:0000256" key="7">
    <source>
        <dbReference type="ARBA" id="ARBA00023269"/>
    </source>
</evidence>
<reference evidence="10" key="1">
    <citation type="submission" date="2016-01" db="EMBL/GenBank/DDBJ databases">
        <title>Reference transcriptome for the parasite Schistocephalus solidus: insights into the molecular evolution of parasitism.</title>
        <authorList>
            <person name="Hebert F.O."/>
            <person name="Grambauer S."/>
            <person name="Barber I."/>
            <person name="Landry C.R."/>
            <person name="Aubin-Horth N."/>
        </authorList>
    </citation>
    <scope>NUCLEOTIDE SEQUENCE</scope>
</reference>
<keyword evidence="4" id="KW-0158">Chromosome</keyword>
<dbReference type="SUPFAM" id="SSF47113">
    <property type="entry name" value="Histone-fold"/>
    <property type="match status" value="1"/>
</dbReference>
<protein>
    <submittedName>
        <fullName evidence="10">Histone H3.3-like type 1</fullName>
    </submittedName>
</protein>
<dbReference type="GO" id="GO:0003677">
    <property type="term" value="F:DNA binding"/>
    <property type="evidence" value="ECO:0007669"/>
    <property type="project" value="UniProtKB-KW"/>
</dbReference>
<proteinExistence type="inferred from homology"/>
<feature type="compositionally biased region" description="Polar residues" evidence="8">
    <location>
        <begin position="47"/>
        <end position="61"/>
    </location>
</feature>
<feature type="compositionally biased region" description="Polar residues" evidence="8">
    <location>
        <begin position="73"/>
        <end position="83"/>
    </location>
</feature>
<evidence type="ECO:0000256" key="2">
    <source>
        <dbReference type="ARBA" id="ARBA00004286"/>
    </source>
</evidence>
<evidence type="ECO:0000256" key="1">
    <source>
        <dbReference type="ARBA" id="ARBA00004123"/>
    </source>
</evidence>
<dbReference type="InterPro" id="IPR009072">
    <property type="entry name" value="Histone-fold"/>
</dbReference>
<dbReference type="GO" id="GO:0046982">
    <property type="term" value="F:protein heterodimerization activity"/>
    <property type="evidence" value="ECO:0007669"/>
    <property type="project" value="InterPro"/>
</dbReference>
<feature type="domain" description="Core Histone H2A/H2B/H3" evidence="9">
    <location>
        <begin position="114"/>
        <end position="201"/>
    </location>
</feature>
<dbReference type="AlphaFoldDB" id="A0A0V0J2R7"/>
<dbReference type="PANTHER" id="PTHR45810">
    <property type="entry name" value="HISTONE H3.2"/>
    <property type="match status" value="1"/>
</dbReference>
<evidence type="ECO:0000256" key="8">
    <source>
        <dbReference type="SAM" id="MobiDB-lite"/>
    </source>
</evidence>
<dbReference type="InterPro" id="IPR007125">
    <property type="entry name" value="H2A/H2B/H3"/>
</dbReference>
<dbReference type="GO" id="GO:0005634">
    <property type="term" value="C:nucleus"/>
    <property type="evidence" value="ECO:0007669"/>
    <property type="project" value="UniProtKB-SubCell"/>
</dbReference>
<dbReference type="Gene3D" id="1.10.20.10">
    <property type="entry name" value="Histone, subunit A"/>
    <property type="match status" value="1"/>
</dbReference>